<keyword evidence="5 7" id="KW-1133">Transmembrane helix</keyword>
<accession>A0A399F6Y7</accession>
<evidence type="ECO:0000256" key="2">
    <source>
        <dbReference type="ARBA" id="ARBA00011006"/>
    </source>
</evidence>
<keyword evidence="4 7" id="KW-0812">Transmembrane</keyword>
<sequence length="86" mass="8919">MGWIVAIIVGAIIGWIASNVMGDREGLLGKIVIGIVGSVLAKWIFADALHIGGAASAGTFTLAGLIWGIIGAVILIWVLRALKVIR</sequence>
<comment type="caution">
    <text evidence="8">The sequence shown here is derived from an EMBL/GenBank/DDBJ whole genome shotgun (WGS) entry which is preliminary data.</text>
</comment>
<dbReference type="OrthoDB" id="27536at2"/>
<gene>
    <name evidence="8" type="ORF">Mgrana_03058</name>
</gene>
<comment type="similarity">
    <text evidence="2">Belongs to the UPF0410 family.</text>
</comment>
<protein>
    <submittedName>
        <fullName evidence="8">Transglycosylase associated protein</fullName>
    </submittedName>
</protein>
<feature type="transmembrane region" description="Helical" evidence="7">
    <location>
        <begin position="6"/>
        <end position="22"/>
    </location>
</feature>
<reference evidence="8 9" key="1">
    <citation type="submission" date="2018-08" db="EMBL/GenBank/DDBJ databases">
        <title>Meiothermus granaticius genome AF-68 sequencing project.</title>
        <authorList>
            <person name="Da Costa M.S."/>
            <person name="Albuquerque L."/>
            <person name="Raposo P."/>
            <person name="Froufe H.J.C."/>
            <person name="Barroso C.S."/>
            <person name="Egas C."/>
        </authorList>
    </citation>
    <scope>NUCLEOTIDE SEQUENCE [LARGE SCALE GENOMIC DNA]</scope>
    <source>
        <strain evidence="8 9">AF-68</strain>
    </source>
</reference>
<keyword evidence="3" id="KW-1003">Cell membrane</keyword>
<name>A0A399F6Y7_9DEIN</name>
<dbReference type="GO" id="GO:0005886">
    <property type="term" value="C:plasma membrane"/>
    <property type="evidence" value="ECO:0007669"/>
    <property type="project" value="UniProtKB-SubCell"/>
</dbReference>
<evidence type="ECO:0000256" key="3">
    <source>
        <dbReference type="ARBA" id="ARBA00022475"/>
    </source>
</evidence>
<evidence type="ECO:0000313" key="9">
    <source>
        <dbReference type="Proteomes" id="UP000266178"/>
    </source>
</evidence>
<evidence type="ECO:0000256" key="6">
    <source>
        <dbReference type="ARBA" id="ARBA00023136"/>
    </source>
</evidence>
<dbReference type="RefSeq" id="WP_119358489.1">
    <property type="nucleotide sequence ID" value="NZ_BJXM01000002.1"/>
</dbReference>
<dbReference type="InterPro" id="IPR007341">
    <property type="entry name" value="Transgly_assoc"/>
</dbReference>
<evidence type="ECO:0000256" key="4">
    <source>
        <dbReference type="ARBA" id="ARBA00022692"/>
    </source>
</evidence>
<dbReference type="Pfam" id="PF04226">
    <property type="entry name" value="Transgly_assoc"/>
    <property type="match status" value="1"/>
</dbReference>
<evidence type="ECO:0000256" key="1">
    <source>
        <dbReference type="ARBA" id="ARBA00004651"/>
    </source>
</evidence>
<comment type="subcellular location">
    <subcellularLocation>
        <location evidence="1">Cell membrane</location>
        <topology evidence="1">Multi-pass membrane protein</topology>
    </subcellularLocation>
</comment>
<proteinExistence type="inferred from homology"/>
<keyword evidence="6 7" id="KW-0472">Membrane</keyword>
<keyword evidence="9" id="KW-1185">Reference proteome</keyword>
<evidence type="ECO:0000256" key="7">
    <source>
        <dbReference type="SAM" id="Phobius"/>
    </source>
</evidence>
<organism evidence="8 9">
    <name type="scientific">Meiothermus granaticius NBRC 107808</name>
    <dbReference type="NCBI Taxonomy" id="1227551"/>
    <lineage>
        <taxon>Bacteria</taxon>
        <taxon>Thermotogati</taxon>
        <taxon>Deinococcota</taxon>
        <taxon>Deinococci</taxon>
        <taxon>Thermales</taxon>
        <taxon>Thermaceae</taxon>
        <taxon>Meiothermus</taxon>
    </lineage>
</organism>
<evidence type="ECO:0000256" key="5">
    <source>
        <dbReference type="ARBA" id="ARBA00022989"/>
    </source>
</evidence>
<dbReference type="PANTHER" id="PTHR33884">
    <property type="entry name" value="UPF0410 PROTEIN YMGE"/>
    <property type="match status" value="1"/>
</dbReference>
<dbReference type="PANTHER" id="PTHR33884:SF3">
    <property type="entry name" value="UPF0410 PROTEIN YMGE"/>
    <property type="match status" value="1"/>
</dbReference>
<dbReference type="EMBL" id="QWLB01000062">
    <property type="protein sequence ID" value="RIH91039.1"/>
    <property type="molecule type" value="Genomic_DNA"/>
</dbReference>
<feature type="transmembrane region" description="Helical" evidence="7">
    <location>
        <begin position="27"/>
        <end position="45"/>
    </location>
</feature>
<evidence type="ECO:0000313" key="8">
    <source>
        <dbReference type="EMBL" id="RIH91039.1"/>
    </source>
</evidence>
<dbReference type="Proteomes" id="UP000266178">
    <property type="component" value="Unassembled WGS sequence"/>
</dbReference>
<dbReference type="AlphaFoldDB" id="A0A399F6Y7"/>
<feature type="transmembrane region" description="Helical" evidence="7">
    <location>
        <begin position="57"/>
        <end position="79"/>
    </location>
</feature>